<feature type="transmembrane region" description="Helical" evidence="2">
    <location>
        <begin position="506"/>
        <end position="528"/>
    </location>
</feature>
<feature type="transmembrane region" description="Helical" evidence="2">
    <location>
        <begin position="847"/>
        <end position="868"/>
    </location>
</feature>
<proteinExistence type="predicted"/>
<feature type="transmembrane region" description="Helical" evidence="2">
    <location>
        <begin position="338"/>
        <end position="359"/>
    </location>
</feature>
<feature type="transmembrane region" description="Helical" evidence="2">
    <location>
        <begin position="736"/>
        <end position="754"/>
    </location>
</feature>
<feature type="transmembrane region" description="Helical" evidence="2">
    <location>
        <begin position="928"/>
        <end position="945"/>
    </location>
</feature>
<feature type="transmembrane region" description="Helical" evidence="2">
    <location>
        <begin position="185"/>
        <end position="205"/>
    </location>
</feature>
<evidence type="ECO:0000313" key="4">
    <source>
        <dbReference type="Proteomes" id="UP000584867"/>
    </source>
</evidence>
<feature type="transmembrane region" description="Helical" evidence="2">
    <location>
        <begin position="880"/>
        <end position="900"/>
    </location>
</feature>
<sequence>MDSFVIVVLVIAVLWLFVKLRGQTANRKKLEQHSDLIGRLHQRVTALEQAAAAQQSSVAPQTAAPVVRGGPFPASVVQPKEDLAPLTPPVTDNRDDISSTPFGAAPEPVLLAKEDASGDQASFAPHFSSASFLEKPSDTPSSASAGNASPDLPSPPDLHTTLPPAATKRHVSIEERLGQNWLNKLGIVILVIGLAGGLGLLLRTIGPAGKSAIGVVLSLAILGGGVLLERKQQYRIFARALIGGGWALTFFVTFALYHVEAMQVLSSQGIDLVLMLIVTAAMVAHSLKYKSQVVTSLAFLLAFVTVGISHVTMFSLVAGALLALGLVYVAAREYWFELGLAGLVGVYLNHFLWLHRVLPDGGQPGHPFPEFIPSAALLLFYWLLFRLFYVLRVPKTRNQEMVSSFTAILNSAGLLSLLKYQSSHPEWAFRGLLILGIVEFALAFLGRRKWRGSFIVLSTLASAFLLASIPFRFSGSHWTLLWLLEAEVLFIAGVRMKEVVFRRLGVLAGFATTWQLLITGVSSVFLYRQTNVDSTHHLHLAITLFCAAVLFWLNAEFCTRRWSYIAENELDRVGLRVTSYLALIAATAGLWVCFPGTWTIVVWLLAVLALAWFADRLSSRDLATQADALAVVAIIRAAILNFSLTDHWHGLSLRAITVTLSGILLYLGMLRKTRALGFARDYIAPAYSWAAAALFGTLLWYELEPVAVAVAWGVFGLLLFELGTMLRRSYFRHQGYALLAASFVRIWFSNLNVGDASHTLSPRLYTVLPLIAAYFWVYQRLQGEPSSAEMRVSSFEKNAGMIAAWLGTIAATALLYFEVRPDWVGVAWALFALVLLALGWWLKRTLFVAQSLVLLLAAAIRASMFHLFSPAPLATAFTSSRVFCVSVICVLMLLALPIAFRIRAQFALQAVDAKSGWRRYTLFRPEQPFFFVPLALIAVLLFIQLHAGMITTGWVVLGLITFLFALTVGERSYRLAGLGLLLLGVGKVILYDIWHASTNDRILTLIVMGLALLLVSFLYSRYRETILKFL</sequence>
<feature type="compositionally biased region" description="Polar residues" evidence="1">
    <location>
        <begin position="138"/>
        <end position="147"/>
    </location>
</feature>
<feature type="transmembrane region" description="Helical" evidence="2">
    <location>
        <begin position="371"/>
        <end position="389"/>
    </location>
</feature>
<feature type="region of interest" description="Disordered" evidence="1">
    <location>
        <begin position="131"/>
        <end position="163"/>
    </location>
</feature>
<feature type="transmembrane region" description="Helical" evidence="2">
    <location>
        <begin position="240"/>
        <end position="259"/>
    </location>
</feature>
<accession>A0A7W7ZS21</accession>
<feature type="transmembrane region" description="Helical" evidence="2">
    <location>
        <begin position="760"/>
        <end position="778"/>
    </location>
</feature>
<organism evidence="3 4">
    <name type="scientific">Granulicella mallensis</name>
    <dbReference type="NCBI Taxonomy" id="940614"/>
    <lineage>
        <taxon>Bacteria</taxon>
        <taxon>Pseudomonadati</taxon>
        <taxon>Acidobacteriota</taxon>
        <taxon>Terriglobia</taxon>
        <taxon>Terriglobales</taxon>
        <taxon>Acidobacteriaceae</taxon>
        <taxon>Granulicella</taxon>
    </lineage>
</organism>
<dbReference type="InterPro" id="IPR019286">
    <property type="entry name" value="DUF2339_TM"/>
</dbReference>
<feature type="transmembrane region" description="Helical" evidence="2">
    <location>
        <begin position="6"/>
        <end position="22"/>
    </location>
</feature>
<feature type="transmembrane region" description="Helical" evidence="2">
    <location>
        <begin position="799"/>
        <end position="817"/>
    </location>
</feature>
<feature type="transmembrane region" description="Helical" evidence="2">
    <location>
        <begin position="401"/>
        <end position="421"/>
    </location>
</feature>
<feature type="transmembrane region" description="Helical" evidence="2">
    <location>
        <begin position="427"/>
        <end position="445"/>
    </location>
</feature>
<protein>
    <recommendedName>
        <fullName evidence="5">DUF2339 domain-containing protein</fullName>
    </recommendedName>
</protein>
<feature type="transmembrane region" description="Helical" evidence="2">
    <location>
        <begin position="477"/>
        <end position="494"/>
    </location>
</feature>
<name>A0A7W7ZS21_9BACT</name>
<dbReference type="Pfam" id="PF10101">
    <property type="entry name" value="DUF2339"/>
    <property type="match status" value="1"/>
</dbReference>
<feature type="transmembrane region" description="Helical" evidence="2">
    <location>
        <begin position="682"/>
        <end position="700"/>
    </location>
</feature>
<feature type="transmembrane region" description="Helical" evidence="2">
    <location>
        <begin position="651"/>
        <end position="670"/>
    </location>
</feature>
<feature type="transmembrane region" description="Helical" evidence="2">
    <location>
        <begin position="706"/>
        <end position="724"/>
    </location>
</feature>
<feature type="transmembrane region" description="Helical" evidence="2">
    <location>
        <begin position="951"/>
        <end position="968"/>
    </location>
</feature>
<feature type="transmembrane region" description="Helical" evidence="2">
    <location>
        <begin position="534"/>
        <end position="553"/>
    </location>
</feature>
<gene>
    <name evidence="3" type="ORF">HDF15_003424</name>
</gene>
<feature type="transmembrane region" description="Helical" evidence="2">
    <location>
        <begin position="211"/>
        <end position="228"/>
    </location>
</feature>
<keyword evidence="2" id="KW-0812">Transmembrane</keyword>
<comment type="caution">
    <text evidence="3">The sequence shown here is derived from an EMBL/GenBank/DDBJ whole genome shotgun (WGS) entry which is preliminary data.</text>
</comment>
<dbReference type="PANTHER" id="PTHR38434">
    <property type="entry name" value="BLL2549 PROTEIN"/>
    <property type="match status" value="1"/>
</dbReference>
<dbReference type="AlphaFoldDB" id="A0A7W7ZS21"/>
<evidence type="ECO:0008006" key="5">
    <source>
        <dbReference type="Google" id="ProtNLM"/>
    </source>
</evidence>
<dbReference type="PANTHER" id="PTHR38434:SF1">
    <property type="entry name" value="BLL2549 PROTEIN"/>
    <property type="match status" value="1"/>
</dbReference>
<feature type="transmembrane region" description="Helical" evidence="2">
    <location>
        <begin position="314"/>
        <end position="331"/>
    </location>
</feature>
<evidence type="ECO:0000256" key="1">
    <source>
        <dbReference type="SAM" id="MobiDB-lite"/>
    </source>
</evidence>
<reference evidence="3 4" key="1">
    <citation type="submission" date="2020-08" db="EMBL/GenBank/DDBJ databases">
        <title>Genomic Encyclopedia of Type Strains, Phase IV (KMG-V): Genome sequencing to study the core and pangenomes of soil and plant-associated prokaryotes.</title>
        <authorList>
            <person name="Whitman W."/>
        </authorList>
    </citation>
    <scope>NUCLEOTIDE SEQUENCE [LARGE SCALE GENOMIC DNA]</scope>
    <source>
        <strain evidence="3 4">X5P3</strain>
    </source>
</reference>
<feature type="region of interest" description="Disordered" evidence="1">
    <location>
        <begin position="70"/>
        <end position="104"/>
    </location>
</feature>
<keyword evidence="2" id="KW-1133">Transmembrane helix</keyword>
<feature type="transmembrane region" description="Helical" evidence="2">
    <location>
        <begin position="452"/>
        <end position="471"/>
    </location>
</feature>
<feature type="transmembrane region" description="Helical" evidence="2">
    <location>
        <begin position="975"/>
        <end position="996"/>
    </location>
</feature>
<dbReference type="Proteomes" id="UP000584867">
    <property type="component" value="Unassembled WGS sequence"/>
</dbReference>
<keyword evidence="2" id="KW-0472">Membrane</keyword>
<dbReference type="EMBL" id="JACHIO010000014">
    <property type="protein sequence ID" value="MBB5065061.1"/>
    <property type="molecule type" value="Genomic_DNA"/>
</dbReference>
<feature type="transmembrane region" description="Helical" evidence="2">
    <location>
        <begin position="1002"/>
        <end position="1020"/>
    </location>
</feature>
<feature type="transmembrane region" description="Helical" evidence="2">
    <location>
        <begin position="573"/>
        <end position="592"/>
    </location>
</feature>
<dbReference type="RefSeq" id="WP_184257460.1">
    <property type="nucleotide sequence ID" value="NZ_JACHIO010000014.1"/>
</dbReference>
<evidence type="ECO:0000256" key="2">
    <source>
        <dbReference type="SAM" id="Phobius"/>
    </source>
</evidence>
<feature type="transmembrane region" description="Helical" evidence="2">
    <location>
        <begin position="823"/>
        <end position="842"/>
    </location>
</feature>
<evidence type="ECO:0000313" key="3">
    <source>
        <dbReference type="EMBL" id="MBB5065061.1"/>
    </source>
</evidence>